<organism evidence="1 2">
    <name type="scientific">Coemansia aciculifera</name>
    <dbReference type="NCBI Taxonomy" id="417176"/>
    <lineage>
        <taxon>Eukaryota</taxon>
        <taxon>Fungi</taxon>
        <taxon>Fungi incertae sedis</taxon>
        <taxon>Zoopagomycota</taxon>
        <taxon>Kickxellomycotina</taxon>
        <taxon>Kickxellomycetes</taxon>
        <taxon>Kickxellales</taxon>
        <taxon>Kickxellaceae</taxon>
        <taxon>Coemansia</taxon>
    </lineage>
</organism>
<reference evidence="1" key="1">
    <citation type="submission" date="2022-07" db="EMBL/GenBank/DDBJ databases">
        <title>Phylogenomic reconstructions and comparative analyses of Kickxellomycotina fungi.</title>
        <authorList>
            <person name="Reynolds N.K."/>
            <person name="Stajich J.E."/>
            <person name="Barry K."/>
            <person name="Grigoriev I.V."/>
            <person name="Crous P."/>
            <person name="Smith M.E."/>
        </authorList>
    </citation>
    <scope>NUCLEOTIDE SEQUENCE</scope>
    <source>
        <strain evidence="1">CBS 190363</strain>
    </source>
</reference>
<gene>
    <name evidence="1" type="ORF">IWW38_000814</name>
</gene>
<evidence type="ECO:0000313" key="1">
    <source>
        <dbReference type="EMBL" id="KAJ2899862.1"/>
    </source>
</evidence>
<comment type="caution">
    <text evidence="1">The sequence shown here is derived from an EMBL/GenBank/DDBJ whole genome shotgun (WGS) entry which is preliminary data.</text>
</comment>
<keyword evidence="2" id="KW-1185">Reference proteome</keyword>
<dbReference type="EMBL" id="JANBVB010000016">
    <property type="protein sequence ID" value="KAJ2899862.1"/>
    <property type="molecule type" value="Genomic_DNA"/>
</dbReference>
<protein>
    <submittedName>
        <fullName evidence="1">Uncharacterized protein</fullName>
    </submittedName>
</protein>
<sequence length="373" mass="41805">MAQGDMSAEVKGKLGVLKTQADQVRLLVDKLRQRVDEGELATGNGISFLEVKHHTMLSYITNLTYLSLLKLHGRQIEGHDVVSHLIEDRTVLEKMKPLEQRLKYQIDKLMRGAVISTDAIPVARPTVATTDDPEAASVVDDSAKLAAAMLSDDTLANPSAFKPNPGSLAADVREEDELAIEEGLYRAPKQMPVHYEEEGNTVAKRERAEQRMMDRASRSRLVRDLMTEYDDRPEMSSASGNPSTVVKDSRMERLAEDRTRYEEDNFTRLTMGRKERRGMRTKLAGLDDEFAHLNDFAGIASLQKTAESSGSKAAILDRLKQMKLKDNESPAEKARRRRKGGRDDDDDDGFVASSMPQSKKGKFQTAKRRISKR</sequence>
<name>A0ACC1M979_9FUNG</name>
<accession>A0ACC1M979</accession>
<proteinExistence type="predicted"/>
<evidence type="ECO:0000313" key="2">
    <source>
        <dbReference type="Proteomes" id="UP001139981"/>
    </source>
</evidence>
<dbReference type="Proteomes" id="UP001139981">
    <property type="component" value="Unassembled WGS sequence"/>
</dbReference>